<dbReference type="PROSITE" id="PS00061">
    <property type="entry name" value="ADH_SHORT"/>
    <property type="match status" value="1"/>
</dbReference>
<evidence type="ECO:0000256" key="1">
    <source>
        <dbReference type="ARBA" id="ARBA00006484"/>
    </source>
</evidence>
<keyword evidence="3" id="KW-0520">NAD</keyword>
<name>A0A6J6E3B7_9ZZZZ</name>
<evidence type="ECO:0000259" key="4">
    <source>
        <dbReference type="SMART" id="SM00822"/>
    </source>
</evidence>
<protein>
    <submittedName>
        <fullName evidence="5">Unannotated protein</fullName>
    </submittedName>
</protein>
<dbReference type="AlphaFoldDB" id="A0A6J6E3B7"/>
<keyword evidence="2" id="KW-0560">Oxidoreductase</keyword>
<proteinExistence type="inferred from homology"/>
<dbReference type="FunFam" id="3.40.50.720:FF:000084">
    <property type="entry name" value="Short-chain dehydrogenase reductase"/>
    <property type="match status" value="1"/>
</dbReference>
<dbReference type="GO" id="GO:0016491">
    <property type="term" value="F:oxidoreductase activity"/>
    <property type="evidence" value="ECO:0007669"/>
    <property type="project" value="UniProtKB-KW"/>
</dbReference>
<dbReference type="Pfam" id="PF13561">
    <property type="entry name" value="adh_short_C2"/>
    <property type="match status" value="1"/>
</dbReference>
<gene>
    <name evidence="5" type="ORF">UFOPK1722_00368</name>
</gene>
<dbReference type="EMBL" id="CAEZTS010000020">
    <property type="protein sequence ID" value="CAB4570862.1"/>
    <property type="molecule type" value="Genomic_DNA"/>
</dbReference>
<accession>A0A6J6E3B7</accession>
<dbReference type="CDD" id="cd05233">
    <property type="entry name" value="SDR_c"/>
    <property type="match status" value="1"/>
</dbReference>
<evidence type="ECO:0000256" key="3">
    <source>
        <dbReference type="ARBA" id="ARBA00023027"/>
    </source>
</evidence>
<reference evidence="5" key="1">
    <citation type="submission" date="2020-05" db="EMBL/GenBank/DDBJ databases">
        <authorList>
            <person name="Chiriac C."/>
            <person name="Salcher M."/>
            <person name="Ghai R."/>
            <person name="Kavagutti S V."/>
        </authorList>
    </citation>
    <scope>NUCLEOTIDE SEQUENCE</scope>
</reference>
<dbReference type="PANTHER" id="PTHR24321">
    <property type="entry name" value="DEHYDROGENASES, SHORT CHAIN"/>
    <property type="match status" value="1"/>
</dbReference>
<dbReference type="PRINTS" id="PR00081">
    <property type="entry name" value="GDHRDH"/>
</dbReference>
<dbReference type="InterPro" id="IPR002347">
    <property type="entry name" value="SDR_fam"/>
</dbReference>
<dbReference type="PANTHER" id="PTHR24321:SF8">
    <property type="entry name" value="ESTRADIOL 17-BETA-DEHYDROGENASE 8-RELATED"/>
    <property type="match status" value="1"/>
</dbReference>
<dbReference type="SMART" id="SM00822">
    <property type="entry name" value="PKS_KR"/>
    <property type="match status" value="1"/>
</dbReference>
<sequence length="259" mass="26602">MTTERLANKTTFVTGAASGIGAAICRRFLDDGARVIATDIDAPGLGRLRELDPARVHVVTADVTDEASMTDAVASGVRAFGGIDVVVANAGAGTYGLIRDHDVADWKRIIDLCLVGVFITLKATSTHVNDGGSVITISSLNAIQPSAGMSAYCAAKAGVAMLTRVAAMEMGARGVRVNTIAPGLVPTNATAGMFAVPEVIRQFEENATLGRHATPDEVAAVAAFLAGDESTFMSASFLSVDGGGNTGRYPTLPAIFSSL</sequence>
<dbReference type="SUPFAM" id="SSF51735">
    <property type="entry name" value="NAD(P)-binding Rossmann-fold domains"/>
    <property type="match status" value="1"/>
</dbReference>
<comment type="similarity">
    <text evidence="1">Belongs to the short-chain dehydrogenases/reductases (SDR) family.</text>
</comment>
<evidence type="ECO:0000256" key="2">
    <source>
        <dbReference type="ARBA" id="ARBA00023002"/>
    </source>
</evidence>
<dbReference type="InterPro" id="IPR036291">
    <property type="entry name" value="NAD(P)-bd_dom_sf"/>
</dbReference>
<evidence type="ECO:0000313" key="5">
    <source>
        <dbReference type="EMBL" id="CAB4570862.1"/>
    </source>
</evidence>
<dbReference type="InterPro" id="IPR020904">
    <property type="entry name" value="Sc_DH/Rdtase_CS"/>
</dbReference>
<dbReference type="InterPro" id="IPR057326">
    <property type="entry name" value="KR_dom"/>
</dbReference>
<dbReference type="Gene3D" id="3.40.50.720">
    <property type="entry name" value="NAD(P)-binding Rossmann-like Domain"/>
    <property type="match status" value="1"/>
</dbReference>
<feature type="domain" description="Ketoreductase" evidence="4">
    <location>
        <begin position="9"/>
        <end position="188"/>
    </location>
</feature>
<organism evidence="5">
    <name type="scientific">freshwater metagenome</name>
    <dbReference type="NCBI Taxonomy" id="449393"/>
    <lineage>
        <taxon>unclassified sequences</taxon>
        <taxon>metagenomes</taxon>
        <taxon>ecological metagenomes</taxon>
    </lineage>
</organism>
<dbReference type="PRINTS" id="PR00080">
    <property type="entry name" value="SDRFAMILY"/>
</dbReference>